<feature type="transmembrane region" description="Helical" evidence="4">
    <location>
        <begin position="135"/>
        <end position="154"/>
    </location>
</feature>
<gene>
    <name evidence="6" type="ORF">FQP86_15550</name>
</gene>
<dbReference type="PANTHER" id="PTHR11360">
    <property type="entry name" value="MONOCARBOXYLATE TRANSPORTER"/>
    <property type="match status" value="1"/>
</dbReference>
<feature type="transmembrane region" description="Helical" evidence="4">
    <location>
        <begin position="166"/>
        <end position="185"/>
    </location>
</feature>
<dbReference type="Gene3D" id="1.20.1250.20">
    <property type="entry name" value="MFS general substrate transporter like domains"/>
    <property type="match status" value="2"/>
</dbReference>
<evidence type="ECO:0000313" key="6">
    <source>
        <dbReference type="EMBL" id="TVU67787.1"/>
    </source>
</evidence>
<name>A0A558HFB5_9GAMM</name>
<evidence type="ECO:0000259" key="5">
    <source>
        <dbReference type="PROSITE" id="PS50850"/>
    </source>
</evidence>
<feature type="transmembrane region" description="Helical" evidence="4">
    <location>
        <begin position="71"/>
        <end position="94"/>
    </location>
</feature>
<dbReference type="Pfam" id="PF07690">
    <property type="entry name" value="MFS_1"/>
    <property type="match status" value="1"/>
</dbReference>
<dbReference type="GO" id="GO:0022857">
    <property type="term" value="F:transmembrane transporter activity"/>
    <property type="evidence" value="ECO:0007669"/>
    <property type="project" value="InterPro"/>
</dbReference>
<dbReference type="PROSITE" id="PS50850">
    <property type="entry name" value="MFS"/>
    <property type="match status" value="1"/>
</dbReference>
<dbReference type="InterPro" id="IPR011701">
    <property type="entry name" value="MFS"/>
</dbReference>
<feature type="transmembrane region" description="Helical" evidence="4">
    <location>
        <begin position="300"/>
        <end position="327"/>
    </location>
</feature>
<keyword evidence="2 4" id="KW-1133">Transmembrane helix</keyword>
<dbReference type="PANTHER" id="PTHR11360:SF284">
    <property type="entry name" value="EG:103B4.3 PROTEIN-RELATED"/>
    <property type="match status" value="1"/>
</dbReference>
<evidence type="ECO:0000256" key="2">
    <source>
        <dbReference type="ARBA" id="ARBA00022989"/>
    </source>
</evidence>
<keyword evidence="3 4" id="KW-0472">Membrane</keyword>
<dbReference type="STRING" id="553385.GCA_000591415_01413"/>
<keyword evidence="1 4" id="KW-0812">Transmembrane</keyword>
<dbReference type="EMBL" id="VNFH01000012">
    <property type="protein sequence ID" value="TVU67787.1"/>
    <property type="molecule type" value="Genomic_DNA"/>
</dbReference>
<reference evidence="6 7" key="1">
    <citation type="submission" date="2019-07" db="EMBL/GenBank/DDBJ databases">
        <title>Diversity of Bacteria from Kongsfjorden, Arctic.</title>
        <authorList>
            <person name="Yu Y."/>
        </authorList>
    </citation>
    <scope>NUCLEOTIDE SEQUENCE [LARGE SCALE GENOMIC DNA]</scope>
    <source>
        <strain evidence="6 7">SM1923</strain>
    </source>
</reference>
<dbReference type="InterPro" id="IPR036259">
    <property type="entry name" value="MFS_trans_sf"/>
</dbReference>
<comment type="caution">
    <text evidence="6">The sequence shown here is derived from an EMBL/GenBank/DDBJ whole genome shotgun (WGS) entry which is preliminary data.</text>
</comment>
<feature type="transmembrane region" description="Helical" evidence="4">
    <location>
        <begin position="211"/>
        <end position="230"/>
    </location>
</feature>
<feature type="transmembrane region" description="Helical" evidence="4">
    <location>
        <begin position="334"/>
        <end position="354"/>
    </location>
</feature>
<feature type="transmembrane region" description="Helical" evidence="4">
    <location>
        <begin position="250"/>
        <end position="269"/>
    </location>
</feature>
<dbReference type="Proteomes" id="UP000319941">
    <property type="component" value="Unassembled WGS sequence"/>
</dbReference>
<dbReference type="SUPFAM" id="SSF103473">
    <property type="entry name" value="MFS general substrate transporter"/>
    <property type="match status" value="1"/>
</dbReference>
<proteinExistence type="predicted"/>
<evidence type="ECO:0000256" key="1">
    <source>
        <dbReference type="ARBA" id="ARBA00022692"/>
    </source>
</evidence>
<feature type="transmembrane region" description="Helical" evidence="4">
    <location>
        <begin position="276"/>
        <end position="294"/>
    </location>
</feature>
<organism evidence="6 7">
    <name type="scientific">Cobetia crustatorum</name>
    <dbReference type="NCBI Taxonomy" id="553385"/>
    <lineage>
        <taxon>Bacteria</taxon>
        <taxon>Pseudomonadati</taxon>
        <taxon>Pseudomonadota</taxon>
        <taxon>Gammaproteobacteria</taxon>
        <taxon>Oceanospirillales</taxon>
        <taxon>Halomonadaceae</taxon>
        <taxon>Cobetia</taxon>
    </lineage>
</organism>
<feature type="transmembrane region" description="Helical" evidence="4">
    <location>
        <begin position="100"/>
        <end position="123"/>
    </location>
</feature>
<feature type="transmembrane region" description="Helical" evidence="4">
    <location>
        <begin position="45"/>
        <end position="64"/>
    </location>
</feature>
<keyword evidence="7" id="KW-1185">Reference proteome</keyword>
<dbReference type="CDD" id="cd17355">
    <property type="entry name" value="MFS_YcxA_like"/>
    <property type="match status" value="1"/>
</dbReference>
<protein>
    <submittedName>
        <fullName evidence="6">MFS transporter</fullName>
    </submittedName>
</protein>
<dbReference type="InterPro" id="IPR020846">
    <property type="entry name" value="MFS_dom"/>
</dbReference>
<evidence type="ECO:0000313" key="7">
    <source>
        <dbReference type="Proteomes" id="UP000319941"/>
    </source>
</evidence>
<dbReference type="InterPro" id="IPR050327">
    <property type="entry name" value="Proton-linked_MCT"/>
</dbReference>
<dbReference type="OrthoDB" id="146345at2"/>
<feature type="domain" description="Major facilitator superfamily (MFS) profile" evidence="5">
    <location>
        <begin position="7"/>
        <end position="390"/>
    </location>
</feature>
<accession>A0A558HFB5</accession>
<evidence type="ECO:0000256" key="3">
    <source>
        <dbReference type="ARBA" id="ARBA00023136"/>
    </source>
</evidence>
<feature type="transmembrane region" description="Helical" evidence="4">
    <location>
        <begin position="366"/>
        <end position="385"/>
    </location>
</feature>
<evidence type="ECO:0000256" key="4">
    <source>
        <dbReference type="SAM" id="Phobius"/>
    </source>
</evidence>
<sequence>MGMQLNWKAAIALAALILAINTGARQALGFLLPPMATTLEWGMGSLSLALAVQNLVFGLTAPLASRLSDRFGTLSVFLVGSLCYTAGMGMTALWPTTLSWMLGAGVLAGIGIGATTFPLVLAAVSRVVPPAHRGLGLGIASAGGSMGQLIYSLITPLLVLIDWQTALLALAASCLLLIPLALPLLRRPAVENDIPEEVPTITCPLWQDRRFLALAGGFFVCGVHVAFIATHLPNFVVACGLPLNVAGNTLAIIGALNIAGTIAFGAWGGRRHPPQLLMLIYLCRAALVMAMVVLPPTSTLLYTFGAIMGMLWLSTVPLTNQAVGLYFGQKRQAFVFGMVLAAHQVGAFLGAWGGGVVYQMTGSYDLLWITSAVFGVLAALVHWPVRREPKRASQPQLA</sequence>
<dbReference type="AlphaFoldDB" id="A0A558HFB5"/>